<feature type="signal peptide" evidence="1">
    <location>
        <begin position="1"/>
        <end position="21"/>
    </location>
</feature>
<keyword evidence="1" id="KW-0732">Signal</keyword>
<organism evidence="2 3">
    <name type="scientific">Rubrimonas cliftonensis</name>
    <dbReference type="NCBI Taxonomy" id="89524"/>
    <lineage>
        <taxon>Bacteria</taxon>
        <taxon>Pseudomonadati</taxon>
        <taxon>Pseudomonadota</taxon>
        <taxon>Alphaproteobacteria</taxon>
        <taxon>Rhodobacterales</taxon>
        <taxon>Paracoccaceae</taxon>
        <taxon>Rubrimonas</taxon>
    </lineage>
</organism>
<keyword evidence="3" id="KW-1185">Reference proteome</keyword>
<name>A0A1H4GFZ3_9RHOB</name>
<dbReference type="EMBL" id="FNQM01000056">
    <property type="protein sequence ID" value="SEB07642.1"/>
    <property type="molecule type" value="Genomic_DNA"/>
</dbReference>
<dbReference type="Proteomes" id="UP000198703">
    <property type="component" value="Unassembled WGS sequence"/>
</dbReference>
<dbReference type="RefSeq" id="WP_093257016.1">
    <property type="nucleotide sequence ID" value="NZ_FNQM01000056.1"/>
</dbReference>
<proteinExistence type="predicted"/>
<feature type="chain" id="PRO_5011685138" evidence="1">
    <location>
        <begin position="22"/>
        <end position="329"/>
    </location>
</feature>
<dbReference type="STRING" id="89524.SAMN05444370_1562"/>
<accession>A0A1H4GFZ3</accession>
<dbReference type="AlphaFoldDB" id="A0A1H4GFZ3"/>
<evidence type="ECO:0000256" key="1">
    <source>
        <dbReference type="SAM" id="SignalP"/>
    </source>
</evidence>
<evidence type="ECO:0000313" key="2">
    <source>
        <dbReference type="EMBL" id="SEB07642.1"/>
    </source>
</evidence>
<gene>
    <name evidence="2" type="ORF">SAMN05444370_1562</name>
</gene>
<reference evidence="2 3" key="1">
    <citation type="submission" date="2016-10" db="EMBL/GenBank/DDBJ databases">
        <authorList>
            <person name="de Groot N.N."/>
        </authorList>
    </citation>
    <scope>NUCLEOTIDE SEQUENCE [LARGE SCALE GENOMIC DNA]</scope>
    <source>
        <strain evidence="2 3">DSM 15345</strain>
    </source>
</reference>
<dbReference type="OrthoDB" id="9991420at2"/>
<evidence type="ECO:0000313" key="3">
    <source>
        <dbReference type="Proteomes" id="UP000198703"/>
    </source>
</evidence>
<protein>
    <submittedName>
        <fullName evidence="2">VPLPA-CTERM protein sorting domain-containing protein</fullName>
    </submittedName>
</protein>
<sequence length="329" mass="34536">MIDRALAFTAAAVLSASGVIAAPISALSELTYTHDFRITDLPTSIFLSPMSPRQTERNAAVDLDRGGAVLTDAPFEQARDTDAADPVPFIDQRTLGERTADDAHSATAAYDVEILTVEQPGGLIDGVAQRVVDNSGQAALSSVDGAQDADASSDYDYRRTFIITRNTINTPPEPFFIAGVFDADIAATFDGANGFARTSLFYELELVGEAADVLFSPAAPYLTEIEDSGPNATVSESLSIGLDGFQLSVAASAFGGGDPAEARYSGQFGYLFSVTLQPGASLIVTERFAQTNAAVYRADEIPPIPLPASLPLLAAAFGVLALFRKGGRP</sequence>